<feature type="domain" description="SRCR" evidence="9">
    <location>
        <begin position="1"/>
        <end position="76"/>
    </location>
</feature>
<dbReference type="PANTHER" id="PTHR45902:SF1">
    <property type="entry name" value="LATROPHILIN RECEPTOR-LIKE PROTEIN A"/>
    <property type="match status" value="1"/>
</dbReference>
<dbReference type="AlphaFoldDB" id="A0A2G8K3N1"/>
<dbReference type="PROSITE" id="PS50261">
    <property type="entry name" value="G_PROTEIN_RECEP_F2_4"/>
    <property type="match status" value="1"/>
</dbReference>
<evidence type="ECO:0000256" key="3">
    <source>
        <dbReference type="ARBA" id="ARBA00022989"/>
    </source>
</evidence>
<gene>
    <name evidence="11" type="ORF">BSL78_20588</name>
</gene>
<comment type="subcellular location">
    <subcellularLocation>
        <location evidence="1">Membrane</location>
        <topology evidence="1">Multi-pass membrane protein</topology>
    </subcellularLocation>
</comment>
<dbReference type="PANTHER" id="PTHR45902">
    <property type="entry name" value="LATROPHILIN RECEPTOR-LIKE PROTEIN A"/>
    <property type="match status" value="1"/>
</dbReference>
<dbReference type="Gene3D" id="1.20.1070.10">
    <property type="entry name" value="Rhodopsin 7-helix transmembrane proteins"/>
    <property type="match status" value="1"/>
</dbReference>
<dbReference type="PROSITE" id="PS50958">
    <property type="entry name" value="SMB_2"/>
    <property type="match status" value="1"/>
</dbReference>
<dbReference type="OrthoDB" id="6134459at2759"/>
<comment type="caution">
    <text evidence="11">The sequence shown here is derived from an EMBL/GenBank/DDBJ whole genome shotgun (WGS) entry which is preliminary data.</text>
</comment>
<accession>A0A2G8K3N1</accession>
<feature type="transmembrane region" description="Helical" evidence="7">
    <location>
        <begin position="736"/>
        <end position="759"/>
    </location>
</feature>
<keyword evidence="4 7" id="KW-0472">Membrane</keyword>
<sequence length="919" mass="104017">MRICAGTSWDLRDGNSICRTLGYPWSAATTGVENRRTDLTLIKAVYCSHTDEHFLQCERDFENGCFDDEVALLDCGEDITVAGKDVRTCGARHSCSARCGEIRSLDSCSCDKLCYFYRDCCHDFEDFCFDDDVFDKPRDVEDNYLEPLAINEHLDFQFYKCEAVNFDQTFYLVSYCSPRWTDEELRQLCEDKSIELDPMRIMPVYDPRNISYKNVFCAVCHGVELNEAVPWEISAEYDRTRAFYDPYLGTVLPGILTGNYYFYYPSKLLNPRPCILKEYSKCSDKIPESNEAGDVCASYNAPVFPSDGIYKNSLCLICENSQSHFDFPNFCRRGCTTECTGNKYLECNGQCGFTDTILSISLLFDFGSNTEVQERLALVCPPNEIYDIFSKRCRRLTCPSFSSCIAEPVTSGSPDDQSQNISEEIVLSCVLNITRNYSKVFNALDDVEPFHFSLTKTFSSIEMEVFGENILIVIAIESSLRPLLLNTPVEDPTCFTDKWRFVFEPTELPFIADRNCTHFIDCTSTATSTNHMENPLCKVIYATYNYDKETHVMTNSIIPNECLSLLDRELQCNENRVFIPYDGLSVTDWNEPVVKHVQSSSLLRRIEIEISPDGVWACSENIVTEVELILYHIETVFGGLSIVALLCMIAIHICHPKLMNIQGKCVVVFTACLLLGQVFFKINPLLNEISDVCFVFATVSHFVWLSAFSWMTVIAFRITKTFTQSLRVHEDKSESLLLLALVAFGAPTPFVTVAIVLQLTNSSYTPYTSSTLVCFIRSGWPSVVFVTIPNVLFLLTTSVLLTATILSVHRSFKAGRKIKSSNKQQTDELFIIVKLTILLGLPWILSLLQGIFNNVYLLWVSIIVNSLQGVLMLATFLLTPSVRKILRIPRCIQKDAVPTKEGTKAKKELNNTSTITTKL</sequence>
<evidence type="ECO:0000259" key="8">
    <source>
        <dbReference type="PROSITE" id="PS50261"/>
    </source>
</evidence>
<evidence type="ECO:0000256" key="6">
    <source>
        <dbReference type="PROSITE-ProRule" id="PRU00196"/>
    </source>
</evidence>
<dbReference type="GO" id="GO:0007166">
    <property type="term" value="P:cell surface receptor signaling pathway"/>
    <property type="evidence" value="ECO:0007669"/>
    <property type="project" value="InterPro"/>
</dbReference>
<organism evidence="11 12">
    <name type="scientific">Stichopus japonicus</name>
    <name type="common">Sea cucumber</name>
    <dbReference type="NCBI Taxonomy" id="307972"/>
    <lineage>
        <taxon>Eukaryota</taxon>
        <taxon>Metazoa</taxon>
        <taxon>Echinodermata</taxon>
        <taxon>Eleutherozoa</taxon>
        <taxon>Echinozoa</taxon>
        <taxon>Holothuroidea</taxon>
        <taxon>Aspidochirotacea</taxon>
        <taxon>Aspidochirotida</taxon>
        <taxon>Stichopodidae</taxon>
        <taxon>Apostichopus</taxon>
    </lineage>
</organism>
<dbReference type="InterPro" id="IPR053231">
    <property type="entry name" value="GPCR_LN-TM7"/>
</dbReference>
<keyword evidence="2 7" id="KW-0812">Transmembrane</keyword>
<feature type="transmembrane region" description="Helical" evidence="7">
    <location>
        <begin position="829"/>
        <end position="852"/>
    </location>
</feature>
<dbReference type="Pfam" id="PF01033">
    <property type="entry name" value="Somatomedin_B"/>
    <property type="match status" value="1"/>
</dbReference>
<dbReference type="GO" id="GO:0016020">
    <property type="term" value="C:membrane"/>
    <property type="evidence" value="ECO:0007669"/>
    <property type="project" value="UniProtKB-SubCell"/>
</dbReference>
<dbReference type="Proteomes" id="UP000230750">
    <property type="component" value="Unassembled WGS sequence"/>
</dbReference>
<comment type="caution">
    <text evidence="6">Lacks conserved residue(s) required for the propagation of feature annotation.</text>
</comment>
<name>A0A2G8K3N1_STIJA</name>
<feature type="domain" description="SMB" evidence="10">
    <location>
        <begin position="91"/>
        <end position="132"/>
    </location>
</feature>
<dbReference type="InterPro" id="IPR036772">
    <property type="entry name" value="SRCR-like_dom_sf"/>
</dbReference>
<evidence type="ECO:0000256" key="2">
    <source>
        <dbReference type="ARBA" id="ARBA00022692"/>
    </source>
</evidence>
<dbReference type="SUPFAM" id="SSF90188">
    <property type="entry name" value="Somatomedin B domain"/>
    <property type="match status" value="1"/>
</dbReference>
<evidence type="ECO:0000313" key="12">
    <source>
        <dbReference type="Proteomes" id="UP000230750"/>
    </source>
</evidence>
<evidence type="ECO:0000256" key="7">
    <source>
        <dbReference type="SAM" id="Phobius"/>
    </source>
</evidence>
<evidence type="ECO:0000259" key="9">
    <source>
        <dbReference type="PROSITE" id="PS50287"/>
    </source>
</evidence>
<evidence type="ECO:0000256" key="4">
    <source>
        <dbReference type="ARBA" id="ARBA00023136"/>
    </source>
</evidence>
<dbReference type="CDD" id="cd15039">
    <property type="entry name" value="7tmB3_Methuselah-like"/>
    <property type="match status" value="1"/>
</dbReference>
<feature type="transmembrane region" description="Helical" evidence="7">
    <location>
        <begin position="694"/>
        <end position="716"/>
    </location>
</feature>
<evidence type="ECO:0000259" key="10">
    <source>
        <dbReference type="PROSITE" id="PS50958"/>
    </source>
</evidence>
<feature type="domain" description="G-protein coupled receptors family 2 profile 2" evidence="8">
    <location>
        <begin position="630"/>
        <end position="880"/>
    </location>
</feature>
<dbReference type="Pfam" id="PF00002">
    <property type="entry name" value="7tm_2"/>
    <property type="match status" value="1"/>
</dbReference>
<dbReference type="InterPro" id="IPR001212">
    <property type="entry name" value="Somatomedin_B_dom"/>
</dbReference>
<dbReference type="Gene3D" id="4.10.410.20">
    <property type="match status" value="1"/>
</dbReference>
<dbReference type="PROSITE" id="PS00524">
    <property type="entry name" value="SMB_1"/>
    <property type="match status" value="1"/>
</dbReference>
<reference evidence="11 12" key="1">
    <citation type="journal article" date="2017" name="PLoS Biol.">
        <title>The sea cucumber genome provides insights into morphological evolution and visceral regeneration.</title>
        <authorList>
            <person name="Zhang X."/>
            <person name="Sun L."/>
            <person name="Yuan J."/>
            <person name="Sun Y."/>
            <person name="Gao Y."/>
            <person name="Zhang L."/>
            <person name="Li S."/>
            <person name="Dai H."/>
            <person name="Hamel J.F."/>
            <person name="Liu C."/>
            <person name="Yu Y."/>
            <person name="Liu S."/>
            <person name="Lin W."/>
            <person name="Guo K."/>
            <person name="Jin S."/>
            <person name="Xu P."/>
            <person name="Storey K.B."/>
            <person name="Huan P."/>
            <person name="Zhang T."/>
            <person name="Zhou Y."/>
            <person name="Zhang J."/>
            <person name="Lin C."/>
            <person name="Li X."/>
            <person name="Xing L."/>
            <person name="Huo D."/>
            <person name="Sun M."/>
            <person name="Wang L."/>
            <person name="Mercier A."/>
            <person name="Li F."/>
            <person name="Yang H."/>
            <person name="Xiang J."/>
        </authorList>
    </citation>
    <scope>NUCLEOTIDE SEQUENCE [LARGE SCALE GENOMIC DNA]</scope>
    <source>
        <strain evidence="11">Shaxun</strain>
        <tissue evidence="11">Muscle</tissue>
    </source>
</reference>
<feature type="transmembrane region" description="Helical" evidence="7">
    <location>
        <begin position="779"/>
        <end position="808"/>
    </location>
</feature>
<feature type="transmembrane region" description="Helical" evidence="7">
    <location>
        <begin position="628"/>
        <end position="653"/>
    </location>
</feature>
<keyword evidence="3 7" id="KW-1133">Transmembrane helix</keyword>
<dbReference type="InterPro" id="IPR000832">
    <property type="entry name" value="GPCR_2_secretin-like"/>
</dbReference>
<dbReference type="InterPro" id="IPR036024">
    <property type="entry name" value="Somatomedin_B-like_dom_sf"/>
</dbReference>
<dbReference type="GO" id="GO:0004930">
    <property type="term" value="F:G protein-coupled receptor activity"/>
    <property type="evidence" value="ECO:0007669"/>
    <property type="project" value="InterPro"/>
</dbReference>
<dbReference type="SMART" id="SM00201">
    <property type="entry name" value="SO"/>
    <property type="match status" value="1"/>
</dbReference>
<dbReference type="InterPro" id="IPR001190">
    <property type="entry name" value="SRCR"/>
</dbReference>
<dbReference type="EMBL" id="MRZV01000924">
    <property type="protein sequence ID" value="PIK42563.1"/>
    <property type="molecule type" value="Genomic_DNA"/>
</dbReference>
<dbReference type="Gene3D" id="3.10.250.10">
    <property type="entry name" value="SRCR-like domain"/>
    <property type="match status" value="1"/>
</dbReference>
<dbReference type="InterPro" id="IPR017981">
    <property type="entry name" value="GPCR_2-like_7TM"/>
</dbReference>
<evidence type="ECO:0000256" key="1">
    <source>
        <dbReference type="ARBA" id="ARBA00004141"/>
    </source>
</evidence>
<evidence type="ECO:0000256" key="5">
    <source>
        <dbReference type="ARBA" id="ARBA00023157"/>
    </source>
</evidence>
<feature type="transmembrane region" description="Helical" evidence="7">
    <location>
        <begin position="858"/>
        <end position="878"/>
    </location>
</feature>
<evidence type="ECO:0000313" key="11">
    <source>
        <dbReference type="EMBL" id="PIK42563.1"/>
    </source>
</evidence>
<protein>
    <recommendedName>
        <fullName evidence="13">G-protein coupled receptor</fullName>
    </recommendedName>
</protein>
<proteinExistence type="predicted"/>
<dbReference type="PROSITE" id="PS50287">
    <property type="entry name" value="SRCR_2"/>
    <property type="match status" value="1"/>
</dbReference>
<dbReference type="SUPFAM" id="SSF56487">
    <property type="entry name" value="SRCR-like"/>
    <property type="match status" value="1"/>
</dbReference>
<feature type="transmembrane region" description="Helical" evidence="7">
    <location>
        <begin position="665"/>
        <end position="682"/>
    </location>
</feature>
<evidence type="ECO:0008006" key="13">
    <source>
        <dbReference type="Google" id="ProtNLM"/>
    </source>
</evidence>
<feature type="disulfide bond" evidence="6">
    <location>
        <begin position="47"/>
        <end position="57"/>
    </location>
</feature>
<keyword evidence="12" id="KW-1185">Reference proteome</keyword>
<keyword evidence="5 6" id="KW-1015">Disulfide bond</keyword>